<dbReference type="GO" id="GO:0046306">
    <property type="term" value="P:alkanesulfonate catabolic process"/>
    <property type="evidence" value="ECO:0007669"/>
    <property type="project" value="TreeGrafter"/>
</dbReference>
<keyword evidence="2" id="KW-0288">FMN</keyword>
<evidence type="ECO:0000256" key="1">
    <source>
        <dbReference type="ARBA" id="ARBA00022630"/>
    </source>
</evidence>
<dbReference type="AlphaFoldDB" id="A0A0K1JS75"/>
<keyword evidence="3" id="KW-0560">Oxidoreductase</keyword>
<dbReference type="GO" id="GO:0008726">
    <property type="term" value="F:alkanesulfonate monooxygenase activity"/>
    <property type="evidence" value="ECO:0007669"/>
    <property type="project" value="TreeGrafter"/>
</dbReference>
<protein>
    <recommendedName>
        <fullName evidence="5">Luciferase-like domain-containing protein</fullName>
    </recommendedName>
</protein>
<dbReference type="SUPFAM" id="SSF51679">
    <property type="entry name" value="Bacterial luciferase-like"/>
    <property type="match status" value="1"/>
</dbReference>
<feature type="domain" description="Luciferase-like" evidence="5">
    <location>
        <begin position="5"/>
        <end position="121"/>
    </location>
</feature>
<sequence>MTLQFAYWVPSVSGGIVKSNGSRKADWSFEANKRYIQAAENAGFKYAFFLSRFFSEDGGENQLEALALAASLAPVTRNIRLVTQVLSGLWHPGVVAKALSTLDHISSGRAGINLASGSSRLRRRRIK</sequence>
<organism evidence="6">
    <name type="scientific">Paenibacillus sp. 32O-Y</name>
    <dbReference type="NCBI Taxonomy" id="1695219"/>
    <lineage>
        <taxon>Bacteria</taxon>
        <taxon>Bacillati</taxon>
        <taxon>Bacillota</taxon>
        <taxon>Bacilli</taxon>
        <taxon>Bacillales</taxon>
        <taxon>Paenibacillaceae</taxon>
        <taxon>Paenibacillus</taxon>
    </lineage>
</organism>
<evidence type="ECO:0000313" key="6">
    <source>
        <dbReference type="EMBL" id="AKU19415.1"/>
    </source>
</evidence>
<name>A0A0K1JS75_9BACL</name>
<dbReference type="InterPro" id="IPR050172">
    <property type="entry name" value="SsuD_RutA_monooxygenase"/>
</dbReference>
<reference evidence="6" key="1">
    <citation type="journal article" date="2015" name="Biotechnol. Lett.">
        <title>Isolation and characterization of an interactive culture of two Paenibacillus species with moderately thermophilic desulfurization ability.</title>
        <authorList>
            <person name="Wang J."/>
            <person name="Davaadelger B."/>
            <person name="Salazar J.K."/>
            <person name="Butler R.R.III."/>
            <person name="Pombert J.F."/>
            <person name="Kilbane J.J."/>
            <person name="Stark B.C."/>
        </authorList>
    </citation>
    <scope>NUCLEOTIDE SEQUENCE</scope>
    <source>
        <strain evidence="6">32O-Y</strain>
    </source>
</reference>
<keyword evidence="1" id="KW-0285">Flavoprotein</keyword>
<dbReference type="PANTHER" id="PTHR42847">
    <property type="entry name" value="ALKANESULFONATE MONOOXYGENASE"/>
    <property type="match status" value="1"/>
</dbReference>
<evidence type="ECO:0000256" key="2">
    <source>
        <dbReference type="ARBA" id="ARBA00022643"/>
    </source>
</evidence>
<proteinExistence type="predicted"/>
<dbReference type="EMBL" id="KR057835">
    <property type="protein sequence ID" value="AKU19415.1"/>
    <property type="molecule type" value="Genomic_DNA"/>
</dbReference>
<dbReference type="Pfam" id="PF00296">
    <property type="entry name" value="Bac_luciferase"/>
    <property type="match status" value="1"/>
</dbReference>
<dbReference type="InterPro" id="IPR036661">
    <property type="entry name" value="Luciferase-like_sf"/>
</dbReference>
<dbReference type="PANTHER" id="PTHR42847:SF4">
    <property type="entry name" value="ALKANESULFONATE MONOOXYGENASE-RELATED"/>
    <property type="match status" value="1"/>
</dbReference>
<dbReference type="InterPro" id="IPR011251">
    <property type="entry name" value="Luciferase-like_dom"/>
</dbReference>
<dbReference type="Gene3D" id="3.20.20.30">
    <property type="entry name" value="Luciferase-like domain"/>
    <property type="match status" value="1"/>
</dbReference>
<accession>A0A0K1JS75</accession>
<evidence type="ECO:0000256" key="4">
    <source>
        <dbReference type="ARBA" id="ARBA00023033"/>
    </source>
</evidence>
<evidence type="ECO:0000259" key="5">
    <source>
        <dbReference type="Pfam" id="PF00296"/>
    </source>
</evidence>
<evidence type="ECO:0000256" key="3">
    <source>
        <dbReference type="ARBA" id="ARBA00023002"/>
    </source>
</evidence>
<keyword evidence="4" id="KW-0503">Monooxygenase</keyword>